<feature type="transmembrane region" description="Helical" evidence="8">
    <location>
        <begin position="127"/>
        <end position="150"/>
    </location>
</feature>
<comment type="subcellular location">
    <subcellularLocation>
        <location evidence="1">Cell membrane</location>
        <topology evidence="1">Multi-pass membrane protein</topology>
    </subcellularLocation>
</comment>
<feature type="transmembrane region" description="Helical" evidence="8">
    <location>
        <begin position="235"/>
        <end position="256"/>
    </location>
</feature>
<keyword evidence="10" id="KW-1185">Reference proteome</keyword>
<feature type="transmembrane region" description="Helical" evidence="8">
    <location>
        <begin position="203"/>
        <end position="223"/>
    </location>
</feature>
<dbReference type="PANTHER" id="PTHR36838:SF1">
    <property type="entry name" value="SLR1864 PROTEIN"/>
    <property type="match status" value="1"/>
</dbReference>
<comment type="caution">
    <text evidence="9">The sequence shown here is derived from an EMBL/GenBank/DDBJ whole genome shotgun (WGS) entry which is preliminary data.</text>
</comment>
<dbReference type="PANTHER" id="PTHR36838">
    <property type="entry name" value="AUXIN EFFLUX CARRIER FAMILY PROTEIN"/>
    <property type="match status" value="1"/>
</dbReference>
<dbReference type="InterPro" id="IPR038770">
    <property type="entry name" value="Na+/solute_symporter_sf"/>
</dbReference>
<evidence type="ECO:0000313" key="9">
    <source>
        <dbReference type="EMBL" id="MFH0274953.1"/>
    </source>
</evidence>
<feature type="transmembrane region" description="Helical" evidence="8">
    <location>
        <begin position="98"/>
        <end position="121"/>
    </location>
</feature>
<dbReference type="InterPro" id="IPR004776">
    <property type="entry name" value="Mem_transp_PIN-like"/>
</dbReference>
<evidence type="ECO:0000256" key="5">
    <source>
        <dbReference type="ARBA" id="ARBA00022692"/>
    </source>
</evidence>
<gene>
    <name evidence="9" type="ORF">ACGRHZ_27160</name>
</gene>
<evidence type="ECO:0000256" key="3">
    <source>
        <dbReference type="ARBA" id="ARBA00022448"/>
    </source>
</evidence>
<feature type="transmembrane region" description="Helical" evidence="8">
    <location>
        <begin position="294"/>
        <end position="314"/>
    </location>
</feature>
<dbReference type="RefSeq" id="WP_394633253.1">
    <property type="nucleotide sequence ID" value="NZ_JBIHSE010000005.1"/>
</dbReference>
<dbReference type="Proteomes" id="UP001607221">
    <property type="component" value="Unassembled WGS sequence"/>
</dbReference>
<keyword evidence="5 8" id="KW-0812">Transmembrane</keyword>
<evidence type="ECO:0000256" key="7">
    <source>
        <dbReference type="ARBA" id="ARBA00023136"/>
    </source>
</evidence>
<proteinExistence type="inferred from homology"/>
<evidence type="ECO:0000256" key="6">
    <source>
        <dbReference type="ARBA" id="ARBA00022989"/>
    </source>
</evidence>
<evidence type="ECO:0000256" key="1">
    <source>
        <dbReference type="ARBA" id="ARBA00004651"/>
    </source>
</evidence>
<evidence type="ECO:0000256" key="8">
    <source>
        <dbReference type="SAM" id="Phobius"/>
    </source>
</evidence>
<sequence>MFQAVLSAIAPIFMVLALGYICGYRKVADNKNVAVLNVFVMRFALPSALFTATWHTPLAGFIQEMPLIIVLVLAMWVLWGVTYYIARNVFKKEPAQAAVYALTISLPNYAALGAPILSSAMPAGYNVALNVAIAIACGSIFLSPLTLMVLEKETKAEFKDASMGSLLVPLLVKAFKNPIVLWPIIGTLLSCFGTTMPELLTHALAPLAAAAGGGALFLTGLILSARRLNVTGAVIFGFVLKNLVQPVVAFGIASVLGLDATIIAASVFLVALATGFFGVMFGNGFGVQDEDSEGALLLSTILFAVTIPIFMYFFM</sequence>
<name>A0ABW7JH56_9VIBR</name>
<organism evidence="9 10">
    <name type="scientific">Vibrio jasicida</name>
    <dbReference type="NCBI Taxonomy" id="766224"/>
    <lineage>
        <taxon>Bacteria</taxon>
        <taxon>Pseudomonadati</taxon>
        <taxon>Pseudomonadota</taxon>
        <taxon>Gammaproteobacteria</taxon>
        <taxon>Vibrionales</taxon>
        <taxon>Vibrionaceae</taxon>
        <taxon>Vibrio</taxon>
    </lineage>
</organism>
<feature type="transmembrane region" description="Helical" evidence="8">
    <location>
        <begin position="35"/>
        <end position="55"/>
    </location>
</feature>
<reference evidence="9 10" key="1">
    <citation type="submission" date="2024-10" db="EMBL/GenBank/DDBJ databases">
        <authorList>
            <person name="Yibar A."/>
            <person name="Saticioglu I.B."/>
            <person name="Duman M."/>
            <person name="Ajmi N."/>
            <person name="Gurler F."/>
            <person name="Ay H."/>
            <person name="Onuk E."/>
            <person name="Guler S."/>
            <person name="Romalde J.L."/>
        </authorList>
    </citation>
    <scope>NUCLEOTIDE SEQUENCE [LARGE SCALE GENOMIC DNA]</scope>
    <source>
        <strain evidence="9 10">1-TCBS-A</strain>
    </source>
</reference>
<protein>
    <submittedName>
        <fullName evidence="9">AEC family transporter</fullName>
    </submittedName>
</protein>
<keyword evidence="7 8" id="KW-0472">Membrane</keyword>
<comment type="similarity">
    <text evidence="2">Belongs to the auxin efflux carrier (TC 2.A.69) family.</text>
</comment>
<feature type="transmembrane region" description="Helical" evidence="8">
    <location>
        <begin position="67"/>
        <end position="86"/>
    </location>
</feature>
<keyword evidence="3" id="KW-0813">Transport</keyword>
<dbReference type="EMBL" id="JBIHSE010000005">
    <property type="protein sequence ID" value="MFH0274953.1"/>
    <property type="molecule type" value="Genomic_DNA"/>
</dbReference>
<evidence type="ECO:0000313" key="10">
    <source>
        <dbReference type="Proteomes" id="UP001607221"/>
    </source>
</evidence>
<accession>A0ABW7JH56</accession>
<feature type="transmembrane region" description="Helical" evidence="8">
    <location>
        <begin position="262"/>
        <end position="282"/>
    </location>
</feature>
<dbReference type="Gene3D" id="1.20.1530.20">
    <property type="match status" value="1"/>
</dbReference>
<keyword evidence="4" id="KW-1003">Cell membrane</keyword>
<keyword evidence="6 8" id="KW-1133">Transmembrane helix</keyword>
<evidence type="ECO:0000256" key="4">
    <source>
        <dbReference type="ARBA" id="ARBA00022475"/>
    </source>
</evidence>
<feature type="transmembrane region" description="Helical" evidence="8">
    <location>
        <begin position="6"/>
        <end position="23"/>
    </location>
</feature>
<evidence type="ECO:0000256" key="2">
    <source>
        <dbReference type="ARBA" id="ARBA00010145"/>
    </source>
</evidence>
<dbReference type="Pfam" id="PF03547">
    <property type="entry name" value="Mem_trans"/>
    <property type="match status" value="1"/>
</dbReference>